<comment type="function">
    <text evidence="11">Part of a stress-induced multi-chaperone system, it is involved in the recovery of the cell from heat-induced damage, in cooperation with DnaK, DnaJ and GrpE.</text>
</comment>
<evidence type="ECO:0000256" key="9">
    <source>
        <dbReference type="PROSITE-ProRule" id="PRU01251"/>
    </source>
</evidence>
<dbReference type="GO" id="GO:0016887">
    <property type="term" value="F:ATP hydrolysis activity"/>
    <property type="evidence" value="ECO:0007669"/>
    <property type="project" value="InterPro"/>
</dbReference>
<keyword evidence="4 10" id="KW-0547">Nucleotide-binding</keyword>
<dbReference type="InterPro" id="IPR017730">
    <property type="entry name" value="Chaperonin_ClpB"/>
</dbReference>
<comment type="similarity">
    <text evidence="1 10">Belongs to the ClpA/ClpB family.</text>
</comment>
<dbReference type="SMART" id="SM00382">
    <property type="entry name" value="AAA"/>
    <property type="match status" value="2"/>
</dbReference>
<dbReference type="InterPro" id="IPR050130">
    <property type="entry name" value="ClpA_ClpB"/>
</dbReference>
<dbReference type="FunFam" id="3.40.50.300:FF:000010">
    <property type="entry name" value="Chaperone clpB 1, putative"/>
    <property type="match status" value="1"/>
</dbReference>
<comment type="subunit">
    <text evidence="11">Homohexamer; The oligomerization is ATP-dependent.</text>
</comment>
<dbReference type="InterPro" id="IPR041546">
    <property type="entry name" value="ClpA/ClpB_AAA_lid"/>
</dbReference>
<keyword evidence="5 10" id="KW-0067">ATP-binding</keyword>
<dbReference type="InterPro" id="IPR004176">
    <property type="entry name" value="Clp_R_N"/>
</dbReference>
<proteinExistence type="inferred from homology"/>
<keyword evidence="11" id="KW-0963">Cytoplasm</keyword>
<dbReference type="Gene3D" id="1.10.1780.10">
    <property type="entry name" value="Clp, N-terminal domain"/>
    <property type="match status" value="1"/>
</dbReference>
<dbReference type="SUPFAM" id="SSF52540">
    <property type="entry name" value="P-loop containing nucleoside triphosphate hydrolases"/>
    <property type="match status" value="2"/>
</dbReference>
<accession>A0A0R2RK52</accession>
<evidence type="ECO:0000313" key="13">
    <source>
        <dbReference type="EMBL" id="KRO63080.1"/>
    </source>
</evidence>
<evidence type="ECO:0000259" key="12">
    <source>
        <dbReference type="PROSITE" id="PS51903"/>
    </source>
</evidence>
<dbReference type="Proteomes" id="UP000051269">
    <property type="component" value="Unassembled WGS sequence"/>
</dbReference>
<dbReference type="NCBIfam" id="TIGR03346">
    <property type="entry name" value="chaperone_ClpB"/>
    <property type="match status" value="1"/>
</dbReference>
<dbReference type="Pfam" id="PF02861">
    <property type="entry name" value="Clp_N"/>
    <property type="match status" value="1"/>
</dbReference>
<evidence type="ECO:0000256" key="2">
    <source>
        <dbReference type="ARBA" id="ARBA00017574"/>
    </source>
</evidence>
<dbReference type="CDD" id="cd00009">
    <property type="entry name" value="AAA"/>
    <property type="match status" value="1"/>
</dbReference>
<comment type="caution">
    <text evidence="13">The sequence shown here is derived from an EMBL/GenBank/DDBJ whole genome shotgun (WGS) entry which is preliminary data.</text>
</comment>
<feature type="domain" description="Clp R" evidence="12">
    <location>
        <begin position="3"/>
        <end position="151"/>
    </location>
</feature>
<dbReference type="PROSITE" id="PS00871">
    <property type="entry name" value="CLPAB_2"/>
    <property type="match status" value="1"/>
</dbReference>
<reference evidence="13 14" key="1">
    <citation type="submission" date="2015-10" db="EMBL/GenBank/DDBJ databases">
        <title>Metagenome-Assembled Genomes uncover a global brackish microbiome.</title>
        <authorList>
            <person name="Hugerth L.W."/>
            <person name="Larsson J."/>
            <person name="Alneberg J."/>
            <person name="Lindh M.V."/>
            <person name="Legrand C."/>
            <person name="Pinhassi J."/>
            <person name="Andersson A.F."/>
        </authorList>
    </citation>
    <scope>NUCLEOTIDE SEQUENCE [LARGE SCALE GENOMIC DNA]</scope>
    <source>
        <strain evidence="13">BACL18 MAG-120507-bin52</strain>
    </source>
</reference>
<dbReference type="InterPro" id="IPR003593">
    <property type="entry name" value="AAA+_ATPase"/>
</dbReference>
<evidence type="ECO:0000256" key="7">
    <source>
        <dbReference type="ARBA" id="ARBA00023186"/>
    </source>
</evidence>
<keyword evidence="6 11" id="KW-0175">Coiled coil</keyword>
<keyword evidence="7 10" id="KW-0143">Chaperone</keyword>
<name>A0A0R2RK52_9BACT</name>
<keyword evidence="3 9" id="KW-0677">Repeat</keyword>
<protein>
    <recommendedName>
        <fullName evidence="2 11">Chaperone protein ClpB</fullName>
    </recommendedName>
</protein>
<evidence type="ECO:0000256" key="3">
    <source>
        <dbReference type="ARBA" id="ARBA00022737"/>
    </source>
</evidence>
<dbReference type="InterPro" id="IPR019489">
    <property type="entry name" value="Clp_ATPase_C"/>
</dbReference>
<dbReference type="PANTHER" id="PTHR11638:SF18">
    <property type="entry name" value="HEAT SHOCK PROTEIN 104"/>
    <property type="match status" value="1"/>
</dbReference>
<dbReference type="InterPro" id="IPR018368">
    <property type="entry name" value="ClpA/B_CS1"/>
</dbReference>
<evidence type="ECO:0000256" key="8">
    <source>
        <dbReference type="ARBA" id="ARBA00026057"/>
    </source>
</evidence>
<evidence type="ECO:0000256" key="10">
    <source>
        <dbReference type="RuleBase" id="RU004432"/>
    </source>
</evidence>
<dbReference type="AlphaFoldDB" id="A0A0R2RK52"/>
<dbReference type="SMART" id="SM01086">
    <property type="entry name" value="ClpB_D2-small"/>
    <property type="match status" value="1"/>
</dbReference>
<dbReference type="Pfam" id="PF00004">
    <property type="entry name" value="AAA"/>
    <property type="match status" value="1"/>
</dbReference>
<comment type="subunit">
    <text evidence="8">Homohexamer. The oligomerization is ATP-dependent.</text>
</comment>
<evidence type="ECO:0000256" key="5">
    <source>
        <dbReference type="ARBA" id="ARBA00022840"/>
    </source>
</evidence>
<dbReference type="GO" id="GO:0034605">
    <property type="term" value="P:cellular response to heat"/>
    <property type="evidence" value="ECO:0007669"/>
    <property type="project" value="TreeGrafter"/>
</dbReference>
<organism evidence="13 14">
    <name type="scientific">Verrucomicrobia subdivision 6 bacterium BACL9 MAG-120507-bin52</name>
    <dbReference type="NCBI Taxonomy" id="1655590"/>
    <lineage>
        <taxon>Bacteria</taxon>
        <taxon>Pseudomonadati</taxon>
        <taxon>Verrucomicrobiota</taxon>
        <taxon>Verrucomicrobiia</taxon>
        <taxon>Verrucomicrobiales</taxon>
        <taxon>Verrucomicrobia subdivision 6</taxon>
    </lineage>
</organism>
<dbReference type="Pfam" id="PF07724">
    <property type="entry name" value="AAA_2"/>
    <property type="match status" value="1"/>
</dbReference>
<dbReference type="SUPFAM" id="SSF81923">
    <property type="entry name" value="Double Clp-N motif"/>
    <property type="match status" value="1"/>
</dbReference>
<dbReference type="FunFam" id="3.40.50.300:FF:000120">
    <property type="entry name" value="ATP-dependent chaperone ClpB"/>
    <property type="match status" value="1"/>
</dbReference>
<dbReference type="GO" id="GO:0005524">
    <property type="term" value="F:ATP binding"/>
    <property type="evidence" value="ECO:0007669"/>
    <property type="project" value="UniProtKB-UniRule"/>
</dbReference>
<evidence type="ECO:0000256" key="1">
    <source>
        <dbReference type="ARBA" id="ARBA00008675"/>
    </source>
</evidence>
<dbReference type="PRINTS" id="PR00300">
    <property type="entry name" value="CLPPROTEASEA"/>
</dbReference>
<dbReference type="PROSITE" id="PS51903">
    <property type="entry name" value="CLP_R"/>
    <property type="match status" value="1"/>
</dbReference>
<dbReference type="PANTHER" id="PTHR11638">
    <property type="entry name" value="ATP-DEPENDENT CLP PROTEASE"/>
    <property type="match status" value="1"/>
</dbReference>
<dbReference type="FunFam" id="3.40.50.300:FF:000025">
    <property type="entry name" value="ATP-dependent Clp protease subunit"/>
    <property type="match status" value="1"/>
</dbReference>
<evidence type="ECO:0000256" key="11">
    <source>
        <dbReference type="RuleBase" id="RU362034"/>
    </source>
</evidence>
<dbReference type="Gene3D" id="1.10.8.60">
    <property type="match status" value="1"/>
</dbReference>
<dbReference type="InterPro" id="IPR003959">
    <property type="entry name" value="ATPase_AAA_core"/>
</dbReference>
<evidence type="ECO:0000256" key="4">
    <source>
        <dbReference type="ARBA" id="ARBA00022741"/>
    </source>
</evidence>
<keyword evidence="11" id="KW-0346">Stress response</keyword>
<dbReference type="EMBL" id="LIBO01000009">
    <property type="protein sequence ID" value="KRO63080.1"/>
    <property type="molecule type" value="Genomic_DNA"/>
</dbReference>
<evidence type="ECO:0000256" key="6">
    <source>
        <dbReference type="ARBA" id="ARBA00023054"/>
    </source>
</evidence>
<dbReference type="GO" id="GO:0042026">
    <property type="term" value="P:protein refolding"/>
    <property type="evidence" value="ECO:0007669"/>
    <property type="project" value="UniProtKB-UniRule"/>
</dbReference>
<feature type="coiled-coil region" evidence="11">
    <location>
        <begin position="403"/>
        <end position="531"/>
    </location>
</feature>
<dbReference type="InterPro" id="IPR001270">
    <property type="entry name" value="ClpA/B"/>
</dbReference>
<dbReference type="InterPro" id="IPR036628">
    <property type="entry name" value="Clp_N_dom_sf"/>
</dbReference>
<dbReference type="InterPro" id="IPR027417">
    <property type="entry name" value="P-loop_NTPase"/>
</dbReference>
<comment type="subcellular location">
    <subcellularLocation>
        <location evidence="11">Cytoplasm</location>
    </subcellularLocation>
</comment>
<dbReference type="Gene3D" id="3.40.50.300">
    <property type="entry name" value="P-loop containing nucleotide triphosphate hydrolases"/>
    <property type="match status" value="3"/>
</dbReference>
<dbReference type="Pfam" id="PF10431">
    <property type="entry name" value="ClpB_D2-small"/>
    <property type="match status" value="1"/>
</dbReference>
<evidence type="ECO:0000313" key="14">
    <source>
        <dbReference type="Proteomes" id="UP000051269"/>
    </source>
</evidence>
<dbReference type="PROSITE" id="PS00870">
    <property type="entry name" value="CLPAB_1"/>
    <property type="match status" value="1"/>
</dbReference>
<dbReference type="InterPro" id="IPR028299">
    <property type="entry name" value="ClpA/B_CS2"/>
</dbReference>
<dbReference type="CDD" id="cd19499">
    <property type="entry name" value="RecA-like_ClpB_Hsp104-like"/>
    <property type="match status" value="1"/>
</dbReference>
<dbReference type="GO" id="GO:0005737">
    <property type="term" value="C:cytoplasm"/>
    <property type="evidence" value="ECO:0007669"/>
    <property type="project" value="UniProtKB-SubCell"/>
</dbReference>
<sequence length="876" mass="97512">MDLNQLTENAQKGVASAQVNAAQQGHQAVEVEHLLHSLAAQSDGLIPRLIEKLGVQPARFAERLESEIARLPKVSGPGVSPGSTVITPRLQSLLGRAAEEASKLKDDYISVEHILLAALKEDSHTGVAKILKEFGITRDKLLAALQTVRGGQRVTSANPEATYESLEKYGRDLTRLARQGKLDPVIGRDQEIRRTVQVLSRRTKNNPVLIGEPGVGKTAIVEGLARRIVAGDVPESLKEKRIVALDLGALVAGAKFRGEFEERLKAVLNEVVKAEGGIVLFIDEIHTIVGAGKAEGAMDAGNMLKPMLARGELHCIGATTLDEYRKYIEKDAALERRFQPVMVEEPTVEDTVSILRGLRERYEIHHGVRIQDAALVAAATLSNRYITDRFLPDKAIDLIDEAAAKLRTEIESMPEELENLQRRILQLEIEREALKKEKDSASKERLKALEKELADLKAKRDALHARWQSERGGVESSRKVREEIEKVRQQIETAQRAYDLNQVAELQYGKLPELEKKLRDAEAAAETKDKEKDAKPRLVREEVTAEEVGQVVARWTGIPVTRLLEGEKDKLLRLDKILHERVIGQDEAVQAVADAVVRARSGLKDPKRPIGSFLFLGPTGVGKTELAKALASTLFDSEDAVIRIDMSEYMEKHAVSRLIGAPPGYVGYEEGGQLTEAVRRRPYCVILFDEIEKAHGDVFNTFLQILDDGRLTDSQGRTVDFKNTLIIMTSNIGSPLLMEGLDSKGEITEKARKSVMAELRQHFRPEFLNRVDEIVLFKPLTLNEIKKIVDLLLNLLRQRLGERRLTLDLSDSAREHIAREGYDPVYGARPLKRYLQREVETRLSRKLLAGDIPDGSALTLAYQDGQLDIQVASPKK</sequence>
<gene>
    <name evidence="11" type="primary">clpB</name>
    <name evidence="13" type="ORF">ABR82_04575</name>
</gene>
<dbReference type="Pfam" id="PF17871">
    <property type="entry name" value="AAA_lid_9"/>
    <property type="match status" value="1"/>
</dbReference>